<dbReference type="AlphaFoldDB" id="I0V1P5"/>
<dbReference type="STRING" id="882086.SacxiDRAFT_1806"/>
<name>I0V1P5_9PSEU</name>
<dbReference type="EMBL" id="JH636049">
    <property type="protein sequence ID" value="EID54048.1"/>
    <property type="molecule type" value="Genomic_DNA"/>
</dbReference>
<gene>
    <name evidence="1" type="ORF">SacxiDRAFT_1806</name>
</gene>
<dbReference type="Proteomes" id="UP000004691">
    <property type="component" value="Unassembled WGS sequence"/>
</dbReference>
<dbReference type="HOGENOM" id="CLU_186184_0_0_11"/>
<proteinExistence type="predicted"/>
<evidence type="ECO:0000313" key="1">
    <source>
        <dbReference type="EMBL" id="EID54048.1"/>
    </source>
</evidence>
<accession>I0V1P5</accession>
<sequence>MSCRTGLDHCHGTVVLHIDAECTDAECTDAECTDVQLLRHTLIIRCDDVEGGCGCQAERYEELGRAS</sequence>
<keyword evidence="2" id="KW-1185">Reference proteome</keyword>
<dbReference type="eggNOG" id="ENOG50349NW">
    <property type="taxonomic scope" value="Bacteria"/>
</dbReference>
<evidence type="ECO:0000313" key="2">
    <source>
        <dbReference type="Proteomes" id="UP000004691"/>
    </source>
</evidence>
<protein>
    <submittedName>
        <fullName evidence="1">Uncharacterized protein</fullName>
    </submittedName>
</protein>
<reference evidence="1 2" key="1">
    <citation type="submission" date="2012-01" db="EMBL/GenBank/DDBJ databases">
        <title>Improved High-Quality Draft sequence of Saccharomonospora xinjiangensis XJ-54.</title>
        <authorList>
            <consortium name="US DOE Joint Genome Institute"/>
            <person name="Lucas S."/>
            <person name="Han J."/>
            <person name="Lapidus A."/>
            <person name="Cheng J.-F."/>
            <person name="Goodwin L."/>
            <person name="Pitluck S."/>
            <person name="Peters L."/>
            <person name="Mikhailova N."/>
            <person name="Teshima H."/>
            <person name="Detter J.C."/>
            <person name="Han C."/>
            <person name="Tapia R."/>
            <person name="Land M."/>
            <person name="Hauser L."/>
            <person name="Kyrpides N."/>
            <person name="Ivanova N."/>
            <person name="Pagani I."/>
            <person name="Brambilla E.-M."/>
            <person name="Klenk H.-P."/>
            <person name="Woyke T."/>
        </authorList>
    </citation>
    <scope>NUCLEOTIDE SEQUENCE [LARGE SCALE GENOMIC DNA]</scope>
    <source>
        <strain evidence="1 2">XJ-54</strain>
    </source>
</reference>
<organism evidence="1 2">
    <name type="scientific">Saccharomonospora xinjiangensis XJ-54</name>
    <dbReference type="NCBI Taxonomy" id="882086"/>
    <lineage>
        <taxon>Bacteria</taxon>
        <taxon>Bacillati</taxon>
        <taxon>Actinomycetota</taxon>
        <taxon>Actinomycetes</taxon>
        <taxon>Pseudonocardiales</taxon>
        <taxon>Pseudonocardiaceae</taxon>
        <taxon>Saccharomonospora</taxon>
    </lineage>
</organism>